<evidence type="ECO:0000313" key="2">
    <source>
        <dbReference type="EMBL" id="CUH72722.1"/>
    </source>
</evidence>
<reference evidence="1 3" key="1">
    <citation type="submission" date="2015-09" db="EMBL/GenBank/DDBJ databases">
        <authorList>
            <person name="Rodrigo-Torres L."/>
            <person name="Arahal D.R."/>
        </authorList>
    </citation>
    <scope>NUCLEOTIDE SEQUENCE [LARGE SCALE GENOMIC DNA]</scope>
    <source>
        <strain evidence="1 3">CECT 5118</strain>
    </source>
</reference>
<name>A0A0P1FV79_9RHOB</name>
<dbReference type="PANTHER" id="PTHR41913">
    <property type="entry name" value="DUF1684 DOMAIN-CONTAINING PROTEIN"/>
    <property type="match status" value="1"/>
</dbReference>
<evidence type="ECO:0008006" key="5">
    <source>
        <dbReference type="Google" id="ProtNLM"/>
    </source>
</evidence>
<evidence type="ECO:0000313" key="3">
    <source>
        <dbReference type="Proteomes" id="UP000051086"/>
    </source>
</evidence>
<dbReference type="EMBL" id="CYSB01000009">
    <property type="protein sequence ID" value="CUH63883.1"/>
    <property type="molecule type" value="Genomic_DNA"/>
</dbReference>
<dbReference type="Pfam" id="PF07920">
    <property type="entry name" value="DUF1684"/>
    <property type="match status" value="1"/>
</dbReference>
<gene>
    <name evidence="1" type="ORF">TL5118_00651</name>
    <name evidence="2" type="ORF">TL5120_02519</name>
</gene>
<protein>
    <recommendedName>
        <fullName evidence="5">DUF1684 domain-containing protein</fullName>
    </recommendedName>
</protein>
<evidence type="ECO:0000313" key="4">
    <source>
        <dbReference type="Proteomes" id="UP000051887"/>
    </source>
</evidence>
<accession>A0A0P1FV79</accession>
<keyword evidence="3" id="KW-1185">Reference proteome</keyword>
<reference evidence="2 4" key="2">
    <citation type="submission" date="2015-09" db="EMBL/GenBank/DDBJ databases">
        <authorList>
            <consortium name="Swine Surveillance"/>
        </authorList>
    </citation>
    <scope>NUCLEOTIDE SEQUENCE [LARGE SCALE GENOMIC DNA]</scope>
    <source>
        <strain evidence="2 4">5120</strain>
    </source>
</reference>
<dbReference type="InterPro" id="IPR012467">
    <property type="entry name" value="DUF1684"/>
</dbReference>
<dbReference type="OrthoDB" id="5493262at2"/>
<evidence type="ECO:0000313" key="1">
    <source>
        <dbReference type="EMBL" id="CUH63883.1"/>
    </source>
</evidence>
<sequence length="220" mass="24341">MNEARSPQTYHGPDAYALADWRRRINDLYAAVRATRDARAGWALWHETRSHMFQCHPMSPLPKQARSGHYDIPVFPYDPSLRLEVSLDPVTGAVPLQFDLGADGLMQARPVARTRGLQRLGAELTLYWIEGYGGGLFLPFRDATNGHGSYGGGRYLIDAIKGADLGLDRDGRLICDFNFAYTPSCAFSDGYVCPLSPAENTLPQPVRAGERFEAAAPLNR</sequence>
<dbReference type="AlphaFoldDB" id="A0A0P1FV79"/>
<proteinExistence type="predicted"/>
<dbReference type="Proteomes" id="UP000051887">
    <property type="component" value="Unassembled WGS sequence"/>
</dbReference>
<dbReference type="EMBL" id="CYSC01000034">
    <property type="protein sequence ID" value="CUH72722.1"/>
    <property type="molecule type" value="Genomic_DNA"/>
</dbReference>
<organism evidence="2 4">
    <name type="scientific">Thalassovita autumnalis</name>
    <dbReference type="NCBI Taxonomy" id="2072972"/>
    <lineage>
        <taxon>Bacteria</taxon>
        <taxon>Pseudomonadati</taxon>
        <taxon>Pseudomonadota</taxon>
        <taxon>Alphaproteobacteria</taxon>
        <taxon>Rhodobacterales</taxon>
        <taxon>Roseobacteraceae</taxon>
        <taxon>Thalassovita</taxon>
    </lineage>
</organism>
<dbReference type="PANTHER" id="PTHR41913:SF1">
    <property type="entry name" value="DUF1684 DOMAIN-CONTAINING PROTEIN"/>
    <property type="match status" value="1"/>
</dbReference>
<dbReference type="Proteomes" id="UP000051086">
    <property type="component" value="Unassembled WGS sequence"/>
</dbReference>
<dbReference type="RefSeq" id="WP_058243900.1">
    <property type="nucleotide sequence ID" value="NZ_CYSB01000009.1"/>
</dbReference>